<name>A0ABW8CK66_9ACTN</name>
<dbReference type="RefSeq" id="WP_399657978.1">
    <property type="nucleotide sequence ID" value="NZ_JBITYG010000018.1"/>
</dbReference>
<dbReference type="SUPFAM" id="SSF47336">
    <property type="entry name" value="ACP-like"/>
    <property type="match status" value="1"/>
</dbReference>
<proteinExistence type="predicted"/>
<evidence type="ECO:0000313" key="2">
    <source>
        <dbReference type="EMBL" id="MFI9106458.1"/>
    </source>
</evidence>
<protein>
    <submittedName>
        <fullName evidence="2">Acyl carrier protein</fullName>
    </submittedName>
</protein>
<dbReference type="InterPro" id="IPR009081">
    <property type="entry name" value="PP-bd_ACP"/>
</dbReference>
<evidence type="ECO:0000313" key="3">
    <source>
        <dbReference type="Proteomes" id="UP001614394"/>
    </source>
</evidence>
<dbReference type="Proteomes" id="UP001614394">
    <property type="component" value="Unassembled WGS sequence"/>
</dbReference>
<dbReference type="EMBL" id="JBITYG010000018">
    <property type="protein sequence ID" value="MFI9106458.1"/>
    <property type="molecule type" value="Genomic_DNA"/>
</dbReference>
<reference evidence="2 3" key="1">
    <citation type="submission" date="2024-10" db="EMBL/GenBank/DDBJ databases">
        <title>The Natural Products Discovery Center: Release of the First 8490 Sequenced Strains for Exploring Actinobacteria Biosynthetic Diversity.</title>
        <authorList>
            <person name="Kalkreuter E."/>
            <person name="Kautsar S.A."/>
            <person name="Yang D."/>
            <person name="Bader C.D."/>
            <person name="Teijaro C.N."/>
            <person name="Fluegel L."/>
            <person name="Davis C.M."/>
            <person name="Simpson J.R."/>
            <person name="Lauterbach L."/>
            <person name="Steele A.D."/>
            <person name="Gui C."/>
            <person name="Meng S."/>
            <person name="Li G."/>
            <person name="Viehrig K."/>
            <person name="Ye F."/>
            <person name="Su P."/>
            <person name="Kiefer A.F."/>
            <person name="Nichols A."/>
            <person name="Cepeda A.J."/>
            <person name="Yan W."/>
            <person name="Fan B."/>
            <person name="Jiang Y."/>
            <person name="Adhikari A."/>
            <person name="Zheng C.-J."/>
            <person name="Schuster L."/>
            <person name="Cowan T.M."/>
            <person name="Smanski M.J."/>
            <person name="Chevrette M.G."/>
            <person name="De Carvalho L.P.S."/>
            <person name="Shen B."/>
        </authorList>
    </citation>
    <scope>NUCLEOTIDE SEQUENCE [LARGE SCALE GENOMIC DNA]</scope>
    <source>
        <strain evidence="2 3">NPDC053399</strain>
    </source>
</reference>
<gene>
    <name evidence="2" type="ORF">ACIGXA_38740</name>
</gene>
<keyword evidence="3" id="KW-1185">Reference proteome</keyword>
<feature type="domain" description="Carrier" evidence="1">
    <location>
        <begin position="1"/>
        <end position="80"/>
    </location>
</feature>
<comment type="caution">
    <text evidence="2">The sequence shown here is derived from an EMBL/GenBank/DDBJ whole genome shotgun (WGS) entry which is preliminary data.</text>
</comment>
<dbReference type="Pfam" id="PF00550">
    <property type="entry name" value="PP-binding"/>
    <property type="match status" value="1"/>
</dbReference>
<sequence>MKDDIRQFLISALIKMKYDPEAVSGSSSLGPAGIDLDSLGVADLVMQLEDRFGVQIDEDESERFAMMTIDQIAEESASRLQAA</sequence>
<dbReference type="InterPro" id="IPR036736">
    <property type="entry name" value="ACP-like_sf"/>
</dbReference>
<accession>A0ABW8CK66</accession>
<evidence type="ECO:0000259" key="1">
    <source>
        <dbReference type="PROSITE" id="PS50075"/>
    </source>
</evidence>
<dbReference type="PROSITE" id="PS50075">
    <property type="entry name" value="CARRIER"/>
    <property type="match status" value="1"/>
</dbReference>
<organism evidence="2 3">
    <name type="scientific">Streptomyces fildesensis</name>
    <dbReference type="NCBI Taxonomy" id="375757"/>
    <lineage>
        <taxon>Bacteria</taxon>
        <taxon>Bacillati</taxon>
        <taxon>Actinomycetota</taxon>
        <taxon>Actinomycetes</taxon>
        <taxon>Kitasatosporales</taxon>
        <taxon>Streptomycetaceae</taxon>
        <taxon>Streptomyces</taxon>
    </lineage>
</organism>
<dbReference type="Gene3D" id="1.10.1200.10">
    <property type="entry name" value="ACP-like"/>
    <property type="match status" value="1"/>
</dbReference>